<feature type="active site" description="Nucleophile" evidence="3">
    <location>
        <position position="299"/>
    </location>
</feature>
<feature type="binding site" evidence="4">
    <location>
        <position position="146"/>
    </location>
    <ligand>
        <name>Zn(2+)</name>
        <dbReference type="ChEBI" id="CHEBI:29105"/>
    </ligand>
</feature>
<evidence type="ECO:0000256" key="6">
    <source>
        <dbReference type="SAM" id="SignalP"/>
    </source>
</evidence>
<evidence type="ECO:0000256" key="2">
    <source>
        <dbReference type="ARBA" id="ARBA00022801"/>
    </source>
</evidence>
<protein>
    <recommendedName>
        <fullName evidence="5">Neutral ceramidase</fullName>
        <ecNumber evidence="5">3.5.1.23</ecNumber>
    </recommendedName>
</protein>
<feature type="signal peptide" evidence="6">
    <location>
        <begin position="1"/>
        <end position="28"/>
    </location>
</feature>
<evidence type="ECO:0000259" key="7">
    <source>
        <dbReference type="Pfam" id="PF04734"/>
    </source>
</evidence>
<feature type="domain" description="Neutral/alkaline non-lysosomal ceramidase N-terminal" evidence="7">
    <location>
        <begin position="56"/>
        <end position="539"/>
    </location>
</feature>
<evidence type="ECO:0000256" key="3">
    <source>
        <dbReference type="PIRSR" id="PIRSR606823-1"/>
    </source>
</evidence>
<evidence type="ECO:0000256" key="4">
    <source>
        <dbReference type="PIRSR" id="PIRSR606823-2"/>
    </source>
</evidence>
<keyword evidence="5" id="KW-0443">Lipid metabolism</keyword>
<comment type="similarity">
    <text evidence="1 5">Belongs to the neutral ceramidase family.</text>
</comment>
<comment type="catalytic activity">
    <reaction evidence="5">
        <text>an N-acylsphing-4-enine + H2O = sphing-4-enine + a fatty acid</text>
        <dbReference type="Rhea" id="RHEA:20856"/>
        <dbReference type="ChEBI" id="CHEBI:15377"/>
        <dbReference type="ChEBI" id="CHEBI:28868"/>
        <dbReference type="ChEBI" id="CHEBI:52639"/>
        <dbReference type="ChEBI" id="CHEBI:57756"/>
        <dbReference type="EC" id="3.5.1.23"/>
    </reaction>
</comment>
<keyword evidence="2 5" id="KW-0378">Hydrolase</keyword>
<evidence type="ECO:0000313" key="9">
    <source>
        <dbReference type="EMBL" id="RZU38328.1"/>
    </source>
</evidence>
<keyword evidence="4" id="KW-0862">Zinc</keyword>
<feature type="binding site" evidence="4">
    <location>
        <position position="255"/>
    </location>
    <ligand>
        <name>Zn(2+)</name>
        <dbReference type="ChEBI" id="CHEBI:29105"/>
    </ligand>
</feature>
<evidence type="ECO:0000256" key="5">
    <source>
        <dbReference type="RuleBase" id="RU366019"/>
    </source>
</evidence>
<dbReference type="PANTHER" id="PTHR12670:SF1">
    <property type="entry name" value="NEUTRAL CERAMIDASE"/>
    <property type="match status" value="1"/>
</dbReference>
<dbReference type="Gene3D" id="2.60.40.2300">
    <property type="entry name" value="Neutral/alkaline non-lysosomal ceramidase, C-terminal domain"/>
    <property type="match status" value="1"/>
</dbReference>
<keyword evidence="4" id="KW-0479">Metal-binding</keyword>
<dbReference type="GO" id="GO:0016020">
    <property type="term" value="C:membrane"/>
    <property type="evidence" value="ECO:0007669"/>
    <property type="project" value="GOC"/>
</dbReference>
<dbReference type="PANTHER" id="PTHR12670">
    <property type="entry name" value="CERAMIDASE"/>
    <property type="match status" value="1"/>
</dbReference>
<dbReference type="InterPro" id="IPR031329">
    <property type="entry name" value="NEUT/ALK_ceramidase_N"/>
</dbReference>
<feature type="binding site" evidence="4">
    <location>
        <position position="511"/>
    </location>
    <ligand>
        <name>Zn(2+)</name>
        <dbReference type="ChEBI" id="CHEBI:29105"/>
    </ligand>
</feature>
<dbReference type="GO" id="GO:0046514">
    <property type="term" value="P:ceramide catabolic process"/>
    <property type="evidence" value="ECO:0007669"/>
    <property type="project" value="InterPro"/>
</dbReference>
<reference evidence="9 10" key="1">
    <citation type="submission" date="2019-02" db="EMBL/GenBank/DDBJ databases">
        <title>Genomic Encyclopedia of Type Strains, Phase IV (KMG-IV): sequencing the most valuable type-strain genomes for metagenomic binning, comparative biology and taxonomic classification.</title>
        <authorList>
            <person name="Goeker M."/>
        </authorList>
    </citation>
    <scope>NUCLEOTIDE SEQUENCE [LARGE SCALE GENOMIC DNA]</scope>
    <source>
        <strain evidence="9 10">DSM 105135</strain>
    </source>
</reference>
<dbReference type="GO" id="GO:0046872">
    <property type="term" value="F:metal ion binding"/>
    <property type="evidence" value="ECO:0007669"/>
    <property type="project" value="UniProtKB-KW"/>
</dbReference>
<dbReference type="GO" id="GO:0017040">
    <property type="term" value="F:N-acylsphingosine amidohydrolase activity"/>
    <property type="evidence" value="ECO:0007669"/>
    <property type="project" value="UniProtKB-UniRule"/>
</dbReference>
<dbReference type="GO" id="GO:0046512">
    <property type="term" value="P:sphingosine biosynthetic process"/>
    <property type="evidence" value="ECO:0007669"/>
    <property type="project" value="TreeGrafter"/>
</dbReference>
<dbReference type="AlphaFoldDB" id="A0A4Q7YLZ5"/>
<evidence type="ECO:0000259" key="8">
    <source>
        <dbReference type="Pfam" id="PF17048"/>
    </source>
</evidence>
<evidence type="ECO:0000313" key="10">
    <source>
        <dbReference type="Proteomes" id="UP000292423"/>
    </source>
</evidence>
<dbReference type="InterPro" id="IPR006823">
    <property type="entry name" value="Ceramidase_alk"/>
</dbReference>
<keyword evidence="10" id="KW-1185">Reference proteome</keyword>
<dbReference type="InterPro" id="IPR031331">
    <property type="entry name" value="NEUT/ALK_ceramidase_C"/>
</dbReference>
<dbReference type="InterPro" id="IPR038445">
    <property type="entry name" value="NCDase_C_sf"/>
</dbReference>
<dbReference type="GO" id="GO:0042759">
    <property type="term" value="P:long-chain fatty acid biosynthetic process"/>
    <property type="evidence" value="ECO:0007669"/>
    <property type="project" value="TreeGrafter"/>
</dbReference>
<feature type="chain" id="PRO_5020990654" description="Neutral ceramidase" evidence="6">
    <location>
        <begin position="29"/>
        <end position="719"/>
    </location>
</feature>
<dbReference type="RefSeq" id="WP_130413804.1">
    <property type="nucleotide sequence ID" value="NZ_SHKX01000013.1"/>
</dbReference>
<feature type="binding site" evidence="4">
    <location>
        <position position="474"/>
    </location>
    <ligand>
        <name>Zn(2+)</name>
        <dbReference type="ChEBI" id="CHEBI:29105"/>
    </ligand>
</feature>
<dbReference type="GO" id="GO:0005576">
    <property type="term" value="C:extracellular region"/>
    <property type="evidence" value="ECO:0007669"/>
    <property type="project" value="TreeGrafter"/>
</dbReference>
<proteinExistence type="inferred from homology"/>
<dbReference type="Pfam" id="PF17048">
    <property type="entry name" value="Ceramidse_alk_C"/>
    <property type="match status" value="1"/>
</dbReference>
<feature type="domain" description="Neutral/alkaline non-lysosomal ceramidase C-terminal" evidence="8">
    <location>
        <begin position="546"/>
        <end position="718"/>
    </location>
</feature>
<comment type="caution">
    <text evidence="9">The sequence shown here is derived from an EMBL/GenBank/DDBJ whole genome shotgun (WGS) entry which is preliminary data.</text>
</comment>
<gene>
    <name evidence="9" type="ORF">EV700_2258</name>
</gene>
<organism evidence="9 10">
    <name type="scientific">Fluviicoccus keumensis</name>
    <dbReference type="NCBI Taxonomy" id="1435465"/>
    <lineage>
        <taxon>Bacteria</taxon>
        <taxon>Pseudomonadati</taxon>
        <taxon>Pseudomonadota</taxon>
        <taxon>Gammaproteobacteria</taxon>
        <taxon>Moraxellales</taxon>
        <taxon>Moraxellaceae</taxon>
        <taxon>Fluviicoccus</taxon>
    </lineage>
</organism>
<evidence type="ECO:0000256" key="1">
    <source>
        <dbReference type="ARBA" id="ARBA00009835"/>
    </source>
</evidence>
<dbReference type="EC" id="3.5.1.23" evidence="5"/>
<keyword evidence="5" id="KW-0746">Sphingolipid metabolism</keyword>
<dbReference type="EMBL" id="SHKX01000013">
    <property type="protein sequence ID" value="RZU38328.1"/>
    <property type="molecule type" value="Genomic_DNA"/>
</dbReference>
<comment type="cofactor">
    <cofactor evidence="4">
        <name>Zn(2+)</name>
        <dbReference type="ChEBI" id="CHEBI:29105"/>
    </cofactor>
    <text evidence="4">Binds 1 zinc ion per subunit.</text>
</comment>
<dbReference type="Pfam" id="PF04734">
    <property type="entry name" value="Ceramidase_alk"/>
    <property type="match status" value="1"/>
</dbReference>
<dbReference type="Proteomes" id="UP000292423">
    <property type="component" value="Unassembled WGS sequence"/>
</dbReference>
<accession>A0A4Q7YLZ5</accession>
<sequence>MTKTTINRPAAAMPWGLLLAALSGVAQAASTVPTPPAPPSTASAAIQACRGSSQWLAGAAKSDITGPMVDSSTGYTEPGITMNGLQTRLYARGFVLESPCSGQRVAYVNAELLHTYQSIKTGVIRKLAAKLPGVYSDANVMIVGTHDHSAPSNTSFRTLYNLANGVIGFDDLNYNIVVDGIVDTIVRAHNARRPATLALAKGTVANAAFNRSLPAYQANPDAADYSSNVDTTMTLLKMTGADGQPIGAISWFGVHGTSLDKDAHVVDGDNKGQAALRLEKTVGGNFVAAFSNAPLGDVSPNQPDPANPGGDFLRPHNLDSSLSAYDDARVHGERQYAVALNLFNTATSAITGGLFYKHQFVEFQNIPVSPAYTGGATGAATCTAAIGAAFVSGTEEGGTKLIASLKEGSLTYQGIPINPLIPPALQKCQAEKQVLLPVGDVSGFWVSNIPWVDTIVPFQVFAIGNLGLVASSFEQTTMSGRRLRNALKPTLAVMGVNDIVVPTIANAYHQYLTTREEYAVQNYEGGFTHFGPWSSAAFIEHADIVARALVTGGSLSAGPTPPDLLSAQVVHTPIETWGVVNDEPPSGKNFGDVVTDAAASYAMGNNRVSVTFWSAHPRTAQIRQREGAVPAGFSYLEVQRWNGSAWERFATDGDPYTRFLWQRVGGSLSAQSQVTVQWDLDLAPPGTYRLVHNGVAKKWGLLGPTYVNFSGASRSFKVQ</sequence>
<name>A0A4Q7YLZ5_9GAMM</name>
<keyword evidence="6" id="KW-0732">Signal</keyword>
<dbReference type="OrthoDB" id="6899210at2"/>